<proteinExistence type="predicted"/>
<reference evidence="1" key="1">
    <citation type="submission" date="2019-09" db="EMBL/GenBank/DDBJ databases">
        <authorList>
            <person name="Teo W.F.A."/>
            <person name="Duangmal K."/>
        </authorList>
    </citation>
    <scope>NUCLEOTIDE SEQUENCE [LARGE SCALE GENOMIC DNA]</scope>
    <source>
        <strain evidence="1">K81G1</strain>
    </source>
</reference>
<name>A0A5N0V637_9PSEU</name>
<keyword evidence="2" id="KW-1185">Reference proteome</keyword>
<evidence type="ECO:0000313" key="2">
    <source>
        <dbReference type="Proteomes" id="UP000319769"/>
    </source>
</evidence>
<organism evidence="1 2">
    <name type="scientific">Amycolatopsis acidicola</name>
    <dbReference type="NCBI Taxonomy" id="2596893"/>
    <lineage>
        <taxon>Bacteria</taxon>
        <taxon>Bacillati</taxon>
        <taxon>Actinomycetota</taxon>
        <taxon>Actinomycetes</taxon>
        <taxon>Pseudonocardiales</taxon>
        <taxon>Pseudonocardiaceae</taxon>
        <taxon>Amycolatopsis</taxon>
    </lineage>
</organism>
<comment type="caution">
    <text evidence="1">The sequence shown here is derived from an EMBL/GenBank/DDBJ whole genome shotgun (WGS) entry which is preliminary data.</text>
</comment>
<dbReference type="Proteomes" id="UP000319769">
    <property type="component" value="Unassembled WGS sequence"/>
</dbReference>
<dbReference type="OrthoDB" id="9760040at2"/>
<evidence type="ECO:0000313" key="1">
    <source>
        <dbReference type="EMBL" id="KAA9159982.1"/>
    </source>
</evidence>
<dbReference type="PANTHER" id="PTHR33361:SF2">
    <property type="entry name" value="DUF885 DOMAIN-CONTAINING PROTEIN"/>
    <property type="match status" value="1"/>
</dbReference>
<dbReference type="AlphaFoldDB" id="A0A5N0V637"/>
<dbReference type="Pfam" id="PF05960">
    <property type="entry name" value="DUF885"/>
    <property type="match status" value="1"/>
</dbReference>
<dbReference type="EMBL" id="VMNW02000026">
    <property type="protein sequence ID" value="KAA9159982.1"/>
    <property type="molecule type" value="Genomic_DNA"/>
</dbReference>
<accession>A0A5N0V637</accession>
<gene>
    <name evidence="1" type="ORF">FPZ12_019010</name>
</gene>
<dbReference type="PANTHER" id="PTHR33361">
    <property type="entry name" value="GLR0591 PROTEIN"/>
    <property type="match status" value="1"/>
</dbReference>
<sequence length="575" mass="63227">MASVHEICDQFVDDFAAAHPVAATEIGIPGHEDQLTDYSPEGHAARASLAKRALAAVGAAEPVDASERAAKAVFTERVGLEVEIHDAGLDEASLNVIASPVQDLRQTFDLMPTDTPEHWATIAARLAKVPDALDGVRASLLVAADAGNAPALRQVTKVAAQAETWAGLSGEAGFFDSLVAGAGNVPDSLREELRHGAHLAQEAYAELAGFLRAELAPKARAKDAVGPDAYRLWSRYFIGAALDPQESYEWGWAEFTRLEAEMREVAGRLKPGATLAETAAALDEDPRYRVQGRKNFENWMQELSDNALKALRGKHFDIPDELMALECKIAPPGGGAGAYYTGPSEDFSRPGRMWWSLPPGRDEFSTWREVSTVYHEGVPGHHLQIATAVAERSLNRFQRLLAFTSGHGEGWALYAERLMQDLGYLSDDGNLFGMLSEQLFRAGRVIVDFGMHLELEIPKGTGFHEGERWTPELGLEFMLTRTITDPPLVRDEIDRYLGWPGQAPSYKLGERLWLQAREEARARGVDIKDFHTRALRLGGMGLDTLREQLAELYSADHYQSDRQSRRSASRRSASS</sequence>
<protein>
    <submittedName>
        <fullName evidence="1">DUF885 domain-containing protein</fullName>
    </submittedName>
</protein>
<dbReference type="RefSeq" id="WP_144752734.1">
    <property type="nucleotide sequence ID" value="NZ_VMNW02000026.1"/>
</dbReference>
<dbReference type="InterPro" id="IPR010281">
    <property type="entry name" value="DUF885"/>
</dbReference>